<keyword evidence="4" id="KW-0175">Coiled coil</keyword>
<evidence type="ECO:0000256" key="3">
    <source>
        <dbReference type="ARBA" id="ARBA00023242"/>
    </source>
</evidence>
<name>A0ABQ9YEH7_9EUKA</name>
<gene>
    <name evidence="5" type="ORF">BLNAU_2750</name>
</gene>
<dbReference type="InterPro" id="IPR001748">
    <property type="entry name" value="BUD31"/>
</dbReference>
<proteinExistence type="inferred from homology"/>
<organism evidence="5 6">
    <name type="scientific">Blattamonas nauphoetae</name>
    <dbReference type="NCBI Taxonomy" id="2049346"/>
    <lineage>
        <taxon>Eukaryota</taxon>
        <taxon>Metamonada</taxon>
        <taxon>Preaxostyla</taxon>
        <taxon>Oxymonadida</taxon>
        <taxon>Blattamonas</taxon>
    </lineage>
</organism>
<evidence type="ECO:0000256" key="2">
    <source>
        <dbReference type="ARBA" id="ARBA00005287"/>
    </source>
</evidence>
<sequence length="147" mass="17116">MPKIRTKQTKYPPDWEKVRETLEEFERKMRDAIAESHDGKRKVESVWPVMQINHQRSRYVYEMFYKKHAITKQTYEFCLKEGHADKSLIAKWKKPGYERLCCVKCIQSKETTTGSACICRVPKDQLQEGQVVQCTCCGCRGCASGDV</sequence>
<dbReference type="Proteomes" id="UP001281761">
    <property type="component" value="Unassembled WGS sequence"/>
</dbReference>
<evidence type="ECO:0000313" key="5">
    <source>
        <dbReference type="EMBL" id="KAK2962090.1"/>
    </source>
</evidence>
<comment type="subcellular location">
    <subcellularLocation>
        <location evidence="1">Nucleus</location>
    </subcellularLocation>
</comment>
<evidence type="ECO:0000256" key="4">
    <source>
        <dbReference type="SAM" id="Coils"/>
    </source>
</evidence>
<evidence type="ECO:0000313" key="6">
    <source>
        <dbReference type="Proteomes" id="UP001281761"/>
    </source>
</evidence>
<protein>
    <submittedName>
        <fullName evidence="5">BUD31 protein</fullName>
    </submittedName>
</protein>
<reference evidence="5 6" key="1">
    <citation type="journal article" date="2022" name="bioRxiv">
        <title>Genomics of Preaxostyla Flagellates Illuminates Evolutionary Transitions and the Path Towards Mitochondrial Loss.</title>
        <authorList>
            <person name="Novak L.V.F."/>
            <person name="Treitli S.C."/>
            <person name="Pyrih J."/>
            <person name="Halakuc P."/>
            <person name="Pipaliya S.V."/>
            <person name="Vacek V."/>
            <person name="Brzon O."/>
            <person name="Soukal P."/>
            <person name="Eme L."/>
            <person name="Dacks J.B."/>
            <person name="Karnkowska A."/>
            <person name="Elias M."/>
            <person name="Hampl V."/>
        </authorList>
    </citation>
    <scope>NUCLEOTIDE SEQUENCE [LARGE SCALE GENOMIC DNA]</scope>
    <source>
        <strain evidence="5">NAU3</strain>
        <tissue evidence="5">Gut</tissue>
    </source>
</reference>
<keyword evidence="3" id="KW-0539">Nucleus</keyword>
<comment type="similarity">
    <text evidence="2">Belongs to the BUD31 (G10) family.</text>
</comment>
<dbReference type="PANTHER" id="PTHR19411">
    <property type="entry name" value="PROTEIN BUD31-RELATED"/>
    <property type="match status" value="1"/>
</dbReference>
<keyword evidence="6" id="KW-1185">Reference proteome</keyword>
<accession>A0ABQ9YEH7</accession>
<evidence type="ECO:0000256" key="1">
    <source>
        <dbReference type="ARBA" id="ARBA00004123"/>
    </source>
</evidence>
<comment type="caution">
    <text evidence="5">The sequence shown here is derived from an EMBL/GenBank/DDBJ whole genome shotgun (WGS) entry which is preliminary data.</text>
</comment>
<dbReference type="PANTHER" id="PTHR19411:SF0">
    <property type="entry name" value="PROTEIN BUD31 HOMOLOG"/>
    <property type="match status" value="1"/>
</dbReference>
<dbReference type="PRINTS" id="PR00322">
    <property type="entry name" value="G10"/>
</dbReference>
<dbReference type="Pfam" id="PF01125">
    <property type="entry name" value="BUD31"/>
    <property type="match status" value="1"/>
</dbReference>
<dbReference type="EMBL" id="JARBJD010000012">
    <property type="protein sequence ID" value="KAK2962090.1"/>
    <property type="molecule type" value="Genomic_DNA"/>
</dbReference>
<feature type="coiled-coil region" evidence="4">
    <location>
        <begin position="15"/>
        <end position="42"/>
    </location>
</feature>